<gene>
    <name evidence="7" type="ORF">SCF082_LOCUS45035</name>
</gene>
<organism evidence="7 8">
    <name type="scientific">Durusdinium trenchii</name>
    <dbReference type="NCBI Taxonomy" id="1381693"/>
    <lineage>
        <taxon>Eukaryota</taxon>
        <taxon>Sar</taxon>
        <taxon>Alveolata</taxon>
        <taxon>Dinophyceae</taxon>
        <taxon>Suessiales</taxon>
        <taxon>Symbiodiniaceae</taxon>
        <taxon>Durusdinium</taxon>
    </lineage>
</organism>
<feature type="region of interest" description="Disordered" evidence="5">
    <location>
        <begin position="417"/>
        <end position="442"/>
    </location>
</feature>
<feature type="region of interest" description="Disordered" evidence="5">
    <location>
        <begin position="709"/>
        <end position="743"/>
    </location>
</feature>
<keyword evidence="3" id="KW-1015">Disulfide bond</keyword>
<dbReference type="InterPro" id="IPR001254">
    <property type="entry name" value="Trypsin_dom"/>
</dbReference>
<dbReference type="Proteomes" id="UP001642464">
    <property type="component" value="Unassembled WGS sequence"/>
</dbReference>
<evidence type="ECO:0000313" key="8">
    <source>
        <dbReference type="Proteomes" id="UP001642464"/>
    </source>
</evidence>
<dbReference type="Gene3D" id="2.40.10.10">
    <property type="entry name" value="Trypsin-like serine proteases"/>
    <property type="match status" value="1"/>
</dbReference>
<feature type="domain" description="Peptidase S1" evidence="6">
    <location>
        <begin position="1641"/>
        <end position="1884"/>
    </location>
</feature>
<evidence type="ECO:0000256" key="3">
    <source>
        <dbReference type="ARBA" id="ARBA00023157"/>
    </source>
</evidence>
<dbReference type="InterPro" id="IPR018114">
    <property type="entry name" value="TRYPSIN_HIS"/>
</dbReference>
<dbReference type="CDD" id="cd00190">
    <property type="entry name" value="Tryp_SPc"/>
    <property type="match status" value="1"/>
</dbReference>
<dbReference type="PANTHER" id="PTHR24264">
    <property type="entry name" value="TRYPSIN-RELATED"/>
    <property type="match status" value="1"/>
</dbReference>
<dbReference type="SMART" id="SM00020">
    <property type="entry name" value="Tryp_SPc"/>
    <property type="match status" value="1"/>
</dbReference>
<evidence type="ECO:0000259" key="6">
    <source>
        <dbReference type="PROSITE" id="PS50240"/>
    </source>
</evidence>
<dbReference type="PROSITE" id="PS50240">
    <property type="entry name" value="TRYPSIN_DOM"/>
    <property type="match status" value="1"/>
</dbReference>
<comment type="caution">
    <text evidence="7">The sequence shown here is derived from an EMBL/GenBank/DDBJ whole genome shotgun (WGS) entry which is preliminary data.</text>
</comment>
<keyword evidence="4" id="KW-0720">Serine protease</keyword>
<name>A0ABP0R6Y6_9DINO</name>
<evidence type="ECO:0000256" key="4">
    <source>
        <dbReference type="RuleBase" id="RU363034"/>
    </source>
</evidence>
<evidence type="ECO:0000256" key="2">
    <source>
        <dbReference type="ARBA" id="ARBA00022801"/>
    </source>
</evidence>
<dbReference type="SUPFAM" id="SSF50494">
    <property type="entry name" value="Trypsin-like serine proteases"/>
    <property type="match status" value="1"/>
</dbReference>
<dbReference type="InterPro" id="IPR050127">
    <property type="entry name" value="Serine_Proteases_S1"/>
</dbReference>
<keyword evidence="2 4" id="KW-0378">Hydrolase</keyword>
<accession>A0ABP0R6Y6</accession>
<keyword evidence="8" id="KW-1185">Reference proteome</keyword>
<dbReference type="InterPro" id="IPR043504">
    <property type="entry name" value="Peptidase_S1_PA_chymotrypsin"/>
</dbReference>
<feature type="region of interest" description="Disordered" evidence="5">
    <location>
        <begin position="54"/>
        <end position="77"/>
    </location>
</feature>
<dbReference type="InterPro" id="IPR001314">
    <property type="entry name" value="Peptidase_S1A"/>
</dbReference>
<dbReference type="PROSITE" id="PS00134">
    <property type="entry name" value="TRYPSIN_HIS"/>
    <property type="match status" value="1"/>
</dbReference>
<evidence type="ECO:0000313" key="7">
    <source>
        <dbReference type="EMBL" id="CAK9095900.1"/>
    </source>
</evidence>
<feature type="region of interest" description="Disordered" evidence="5">
    <location>
        <begin position="454"/>
        <end position="501"/>
    </location>
</feature>
<evidence type="ECO:0000256" key="5">
    <source>
        <dbReference type="SAM" id="MobiDB-lite"/>
    </source>
</evidence>
<feature type="compositionally biased region" description="Low complexity" evidence="5">
    <location>
        <begin position="60"/>
        <end position="77"/>
    </location>
</feature>
<feature type="non-terminal residue" evidence="7">
    <location>
        <position position="1970"/>
    </location>
</feature>
<protein>
    <submittedName>
        <fullName evidence="7">Tryptase gamma (Transmembrane tryptase) [Cleaved into: Tryptase gamma light chain</fullName>
    </submittedName>
</protein>
<reference evidence="7 8" key="1">
    <citation type="submission" date="2024-02" db="EMBL/GenBank/DDBJ databases">
        <authorList>
            <person name="Chen Y."/>
            <person name="Shah S."/>
            <person name="Dougan E. K."/>
            <person name="Thang M."/>
            <person name="Chan C."/>
        </authorList>
    </citation>
    <scope>NUCLEOTIDE SEQUENCE [LARGE SCALE GENOMIC DNA]</scope>
</reference>
<dbReference type="PANTHER" id="PTHR24264:SF83">
    <property type="entry name" value="COMPLEMENT FACTOR I"/>
    <property type="match status" value="1"/>
</dbReference>
<dbReference type="Pfam" id="PF00089">
    <property type="entry name" value="Trypsin"/>
    <property type="match status" value="1"/>
</dbReference>
<evidence type="ECO:0000256" key="1">
    <source>
        <dbReference type="ARBA" id="ARBA00022670"/>
    </source>
</evidence>
<dbReference type="EMBL" id="CAXAMM010040864">
    <property type="protein sequence ID" value="CAK9095900.1"/>
    <property type="molecule type" value="Genomic_DNA"/>
</dbReference>
<dbReference type="InterPro" id="IPR009003">
    <property type="entry name" value="Peptidase_S1_PA"/>
</dbReference>
<dbReference type="PROSITE" id="PS00135">
    <property type="entry name" value="TRYPSIN_SER"/>
    <property type="match status" value="1"/>
</dbReference>
<feature type="compositionally biased region" description="Basic and acidic residues" evidence="5">
    <location>
        <begin position="726"/>
        <end position="735"/>
    </location>
</feature>
<proteinExistence type="predicted"/>
<keyword evidence="1 4" id="KW-0645">Protease</keyword>
<dbReference type="PRINTS" id="PR00722">
    <property type="entry name" value="CHYMOTRYPSIN"/>
</dbReference>
<dbReference type="InterPro" id="IPR033116">
    <property type="entry name" value="TRYPSIN_SER"/>
</dbReference>
<sequence>MSAIALLIDSVKAVAASLRVIADTLEAAANRASAVPFATLTEEEVQDWDREDLEDEAVQSARARTTTSTTSGGESSGLQFGGSDYNSVAQALPALPVHCLDICGRLGGTQEEVRARAQRAWDAGCWAKAVLDGKVPKPRPTPKITQKAACYIVLRAPGLVRPVRVDSAAEYFKILPRFGEGSLSHSFPSQAEDIKCLDQGIVATYVMRLDFTTGGGETGYPEAFVFPIMKRKDGLLCAVPMDFIPDEALDGGSFSAMEDLIGPSRKVSVPAVMEEMDGTELALDFEIECLLVDFHANIVGFIRDFDPVTEGDGILPYYRDNPDVLPEANSLLAAAHHWVGEGGERVKFYSAAEEEAVVVNPRSLPAKQKKPKAPAAPKRVTTAALAEQLAAISEALPNITGQLTELAQRQDRLDLSMAGAASGGGPRLPPHQQLFAPPTTKPDAEAQARFLRAIGTPPRLRPSPEKRASKEAAPAALPEDEPVLLPSDPDYNNASKAAGGPRPQVTEILAQQSLALTSLVAHLASQDGYPDLATSTSSSLSMRGTLKREKLMNDLAARRGDFFLKVSQNAFRRLRPTEAVPTALDSFPKKGIFTKYLERQGGYVGHRDQGLIMWLLAFVADQMMAEDYVGAREHLALAMVSIEQAAQDGVKWDVAWLLSLQEDPPPSLFASRPASTNPRLRAFAPLCPQEWATVALGYVKEVDLISSRRQESLHPKSPGSQQMPTKKPEDKDAWKKKPRFPKRCGGRMRRRIIFDRVFHMIIMALNFWHADFTFVPLESLCKRPSSAQIEVFRNLKRLLRAFGSCEETFDLPACGRRIPTLMALLADLSDVVTWEGVGGDPYFRAFAGTTGGLAEFAPRDLSRAPELIPYRALDPSRLKLSGRGQWDPAPYLSDALWMAYMEPAALLWTSHLRTADGPLVAREDPLAVQGLVPVWDMNGLLWLRDVPLQQGGEDLAMRFFNCYKSNQIDRMIGDRRSRNYVEGRLTVASSGLPSSQCLLELEVNAATQRLSICCADRKDFYHQFQVSPQRASTNACFPLVPKEVVQRTAAFGAWTSRNMKKAPYDRLKQGDQLGFQKGSTTQKKMREEPTAFQICFNSIPQGDHLGVEFATEAHRGLLIDAGLMSRKKEMRAGHPYRGRGEASGLVIDDFYSISTVPADLPASSTAEEAIGSTSVAVQDMLKAKEIYNKAGLLGSDDKDVWDACHAKVTGAEIDSSLPTRRKGMTLIAAPIRKRLALAFVSLELCSLRTCTDALWACLIGGWTSCLMYRRPLMSLFSEVYQVIDVEECNQEAPKVIGLSRKAAQEVLLAAVLCPLCATDVAVPFMDKLFSTDSSDAKGAVVSRTISPSMTRILWRTGRKKSSYVRMLTRAEAVVRKLDWDREEDSFGHIQDPEQPERPRAFRFHFIEICGGAGKVTRAVSSRGWICGPVLDLDASEHYDLAGFDPTEKKTLKGTTLALRALALMDLVSILWAQTCDEEGISSGDWDFDFTCRPVLGKTQQNRDRLLDQFDDWLMTEGFSLQKLLFVGEPDIEAINVLLEKYGRQLYKAILAAGLGFGVRVAPGATRAPFSITVAGIALFVVYLIELGLDQSPCSLIMPSFVCRSWLLVLASSENSLRGERRDFHECGVLGGPLRKGRRARIVHGRAAERCVYRWQVSIQSLVAGHPWHFCGGTLIAPDWVLTAAHCAAEITNVCNLRNIRIVSSDWKKSSNEAAVTRTVKKVYSSPTYNVISESDGDFALMQLDQPMPITDCIGTACLPKDSSGDRAGAECSITGWGTTSSSGPTPDTLQEAPVTLLNKSSCVNAYAKENDTVTDNMLCASGHTPGGITDSCQGDSGGPLICQEDGRFVVRGVTSWGEGCGVEGFPGVYARVSTALSWIRDVMDGKVKQSDFDTDSDVDFGDAMWAVVAGDCVMDAQKCISSPHFPQNYTSADYCRIAVNHTAALPIEVEGFETESNYDTLTVNCEAFSG</sequence>